<sequence length="301" mass="35720">MIFLFICGHFLYSYTFKIQKEVTMYRILNPMNHNVSLVRNDKGEEVIVIGKGIAFGKKKGDLIAENQVEKIFRMKTEESRENFMALLKDVPLDFITVTYEIIDNLSKKYHYPIQEYLYVTLTDHIYCSYQALTQGRYKDSNLPDISAKYPVAFQIAKEAFEIYRQKLADHFPEDEIIRIAYHFINAEGENEVEVVESIDKRKEILRNVEEVLKGYAIQRTKENNHFYDRFMIHLNYFLDYLDRSRDDNQSLLDMEDHIKQSYPKAFEIGSKIYDVITQHTGLDLYKSERVYLVLHIQRLLS</sequence>
<organism evidence="3 4">
    <name type="scientific">Streptococcus oralis ATCC 49296</name>
    <dbReference type="NCBI Taxonomy" id="888049"/>
    <lineage>
        <taxon>Bacteria</taxon>
        <taxon>Bacillati</taxon>
        <taxon>Bacillota</taxon>
        <taxon>Bacilli</taxon>
        <taxon>Lactobacillales</taxon>
        <taxon>Streptococcaceae</taxon>
        <taxon>Streptococcus</taxon>
    </lineage>
</organism>
<comment type="caution">
    <text evidence="3">The sequence shown here is derived from an EMBL/GenBank/DDBJ whole genome shotgun (WGS) entry which is preliminary data.</text>
</comment>
<gene>
    <name evidence="3" type="ORF">HMPREF8578_1385</name>
</gene>
<dbReference type="Pfam" id="PF03123">
    <property type="entry name" value="CAT_RBD"/>
    <property type="match status" value="1"/>
</dbReference>
<dbReference type="InterPro" id="IPR011608">
    <property type="entry name" value="PRD"/>
</dbReference>
<dbReference type="AlphaFoldDB" id="E6KMC0"/>
<name>E6KMC0_STROR</name>
<proteinExistence type="predicted"/>
<evidence type="ECO:0000256" key="1">
    <source>
        <dbReference type="ARBA" id="ARBA00022737"/>
    </source>
</evidence>
<dbReference type="PANTHER" id="PTHR30185:SF15">
    <property type="entry name" value="CRYPTIC BETA-GLUCOSIDE BGL OPERON ANTITERMINATOR"/>
    <property type="match status" value="1"/>
</dbReference>
<dbReference type="PANTHER" id="PTHR30185">
    <property type="entry name" value="CRYPTIC BETA-GLUCOSIDE BGL OPERON ANTITERMINATOR"/>
    <property type="match status" value="1"/>
</dbReference>
<dbReference type="InterPro" id="IPR050661">
    <property type="entry name" value="BglG_antiterminators"/>
</dbReference>
<dbReference type="SUPFAM" id="SSF50151">
    <property type="entry name" value="SacY-like RNA-binding domain"/>
    <property type="match status" value="1"/>
</dbReference>
<dbReference type="PROSITE" id="PS51372">
    <property type="entry name" value="PRD_2"/>
    <property type="match status" value="2"/>
</dbReference>
<dbReference type="HOGENOM" id="CLU_078802_0_0_9"/>
<feature type="domain" description="PRD" evidence="2">
    <location>
        <begin position="89"/>
        <end position="193"/>
    </location>
</feature>
<dbReference type="Proteomes" id="UP000004500">
    <property type="component" value="Unassembled WGS sequence"/>
</dbReference>
<dbReference type="Pfam" id="PF00874">
    <property type="entry name" value="PRD"/>
    <property type="match status" value="2"/>
</dbReference>
<evidence type="ECO:0000259" key="2">
    <source>
        <dbReference type="PROSITE" id="PS51372"/>
    </source>
</evidence>
<dbReference type="InterPro" id="IPR036650">
    <property type="entry name" value="CAT_RNA-bd_dom_sf"/>
</dbReference>
<dbReference type="Gene3D" id="2.30.24.10">
    <property type="entry name" value="CAT RNA-binding domain"/>
    <property type="match status" value="1"/>
</dbReference>
<feature type="domain" description="PRD" evidence="2">
    <location>
        <begin position="195"/>
        <end position="301"/>
    </location>
</feature>
<evidence type="ECO:0000313" key="4">
    <source>
        <dbReference type="Proteomes" id="UP000004500"/>
    </source>
</evidence>
<dbReference type="InterPro" id="IPR036634">
    <property type="entry name" value="PRD_sf"/>
</dbReference>
<dbReference type="eggNOG" id="COG3711">
    <property type="taxonomic scope" value="Bacteria"/>
</dbReference>
<protein>
    <submittedName>
        <fullName evidence="3">PRD domain protein</fullName>
    </submittedName>
</protein>
<dbReference type="GO" id="GO:0006355">
    <property type="term" value="P:regulation of DNA-templated transcription"/>
    <property type="evidence" value="ECO:0007669"/>
    <property type="project" value="InterPro"/>
</dbReference>
<dbReference type="SMART" id="SM01061">
    <property type="entry name" value="CAT_RBD"/>
    <property type="match status" value="1"/>
</dbReference>
<accession>E6KMC0</accession>
<evidence type="ECO:0000313" key="3">
    <source>
        <dbReference type="EMBL" id="EFU62699.1"/>
    </source>
</evidence>
<dbReference type="EMBL" id="AEPO01000013">
    <property type="protein sequence ID" value="EFU62699.1"/>
    <property type="molecule type" value="Genomic_DNA"/>
</dbReference>
<dbReference type="InterPro" id="IPR004341">
    <property type="entry name" value="CAT_RNA-bd_dom"/>
</dbReference>
<dbReference type="GO" id="GO:0003723">
    <property type="term" value="F:RNA binding"/>
    <property type="evidence" value="ECO:0007669"/>
    <property type="project" value="InterPro"/>
</dbReference>
<dbReference type="SUPFAM" id="SSF63520">
    <property type="entry name" value="PTS-regulatory domain, PRD"/>
    <property type="match status" value="2"/>
</dbReference>
<reference evidence="3 4" key="1">
    <citation type="submission" date="2010-11" db="EMBL/GenBank/DDBJ databases">
        <authorList>
            <person name="Muzny D."/>
            <person name="Qin X."/>
            <person name="Deng J."/>
            <person name="Jiang H."/>
            <person name="Liu Y."/>
            <person name="Qu J."/>
            <person name="Song X.-Z."/>
            <person name="Zhang L."/>
            <person name="Thornton R."/>
            <person name="Coyle M."/>
            <person name="Francisco L."/>
            <person name="Jackson L."/>
            <person name="Javaid M."/>
            <person name="Korchina V."/>
            <person name="Kovar C."/>
            <person name="Mata R."/>
            <person name="Mathew T."/>
            <person name="Ngo R."/>
            <person name="Nguyen L."/>
            <person name="Nguyen N."/>
            <person name="Okwuonu G."/>
            <person name="Ongeri F."/>
            <person name="Pham C."/>
            <person name="Simmons D."/>
            <person name="Wilczek-Boney K."/>
            <person name="Hale W."/>
            <person name="Jakkamsetti A."/>
            <person name="Pham P."/>
            <person name="Ruth R."/>
            <person name="San Lucas F."/>
            <person name="Warren J."/>
            <person name="Zhang J."/>
            <person name="Zhao Z."/>
            <person name="Zhou C."/>
            <person name="Zhu D."/>
            <person name="Lee S."/>
            <person name="Bess C."/>
            <person name="Blankenburg K."/>
            <person name="Forbes L."/>
            <person name="Fu Q."/>
            <person name="Gubbala S."/>
            <person name="Hirani K."/>
            <person name="Jayaseelan J.C."/>
            <person name="Lara F."/>
            <person name="Munidasa M."/>
            <person name="Palculict T."/>
            <person name="Patil S."/>
            <person name="Pu L.-L."/>
            <person name="Saada N."/>
            <person name="Tang L."/>
            <person name="Weissenberger G."/>
            <person name="Zhu Y."/>
            <person name="Hemphill L."/>
            <person name="Shang Y."/>
            <person name="Youmans B."/>
            <person name="Ayvaz T."/>
            <person name="Ross M."/>
            <person name="Santibanez J."/>
            <person name="Aqrawi P."/>
            <person name="Gross S."/>
            <person name="Joshi V."/>
            <person name="Fowler G."/>
            <person name="Nazareth L."/>
            <person name="Reid J."/>
            <person name="Worley K."/>
            <person name="Petrosino J."/>
            <person name="Highlander S."/>
            <person name="Gibbs R."/>
        </authorList>
    </citation>
    <scope>NUCLEOTIDE SEQUENCE [LARGE SCALE GENOMIC DNA]</scope>
    <source>
        <strain evidence="3 4">ATCC 49296</strain>
    </source>
</reference>
<keyword evidence="1" id="KW-0677">Repeat</keyword>
<dbReference type="Gene3D" id="1.10.1790.10">
    <property type="entry name" value="PRD domain"/>
    <property type="match status" value="2"/>
</dbReference>